<feature type="chain" id="PRO_5045313835" evidence="1">
    <location>
        <begin position="23"/>
        <end position="199"/>
    </location>
</feature>
<sequence length="199" mass="20707">MTKTLLSLAAAALLPIVTACSAATTEPSRTEAAPTGSAVPSDASAFLAEHDLDGMSVSDIVASLDATNADREAGPYGSIRPTELILTDDAGAEVSLPVDDGFYLSIAPYVSQTHECYNHNLASCQGELAGEEIEVSIVTADGEQLVDETVTTHDNGFAGFWLPADIRATVTVTRDGRTAEQEISTGAEDPTCITTMQLA</sequence>
<feature type="signal peptide" evidence="1">
    <location>
        <begin position="1"/>
        <end position="22"/>
    </location>
</feature>
<evidence type="ECO:0000313" key="3">
    <source>
        <dbReference type="Proteomes" id="UP001501521"/>
    </source>
</evidence>
<keyword evidence="3" id="KW-1185">Reference proteome</keyword>
<reference evidence="3" key="1">
    <citation type="journal article" date="2019" name="Int. J. Syst. Evol. Microbiol.">
        <title>The Global Catalogue of Microorganisms (GCM) 10K type strain sequencing project: providing services to taxonomists for standard genome sequencing and annotation.</title>
        <authorList>
            <consortium name="The Broad Institute Genomics Platform"/>
            <consortium name="The Broad Institute Genome Sequencing Center for Infectious Disease"/>
            <person name="Wu L."/>
            <person name="Ma J."/>
        </authorList>
    </citation>
    <scope>NUCLEOTIDE SEQUENCE [LARGE SCALE GENOMIC DNA]</scope>
    <source>
        <strain evidence="3">JCM 19125</strain>
    </source>
</reference>
<organism evidence="2 3">
    <name type="scientific">Tessaracoccus lubricantis</name>
    <dbReference type="NCBI Taxonomy" id="545543"/>
    <lineage>
        <taxon>Bacteria</taxon>
        <taxon>Bacillati</taxon>
        <taxon>Actinomycetota</taxon>
        <taxon>Actinomycetes</taxon>
        <taxon>Propionibacteriales</taxon>
        <taxon>Propionibacteriaceae</taxon>
        <taxon>Tessaracoccus</taxon>
    </lineage>
</organism>
<dbReference type="RefSeq" id="WP_345583042.1">
    <property type="nucleotide sequence ID" value="NZ_BAABLV010000036.1"/>
</dbReference>
<proteinExistence type="predicted"/>
<dbReference type="NCBIfam" id="NF038094">
    <property type="entry name" value="CueP_fam"/>
    <property type="match status" value="1"/>
</dbReference>
<protein>
    <submittedName>
        <fullName evidence="2">CueP family metal-binding protein</fullName>
    </submittedName>
</protein>
<comment type="caution">
    <text evidence="2">The sequence shown here is derived from an EMBL/GenBank/DDBJ whole genome shotgun (WGS) entry which is preliminary data.</text>
</comment>
<dbReference type="Pfam" id="PF21172">
    <property type="entry name" value="CueP"/>
    <property type="match status" value="1"/>
</dbReference>
<dbReference type="Gene3D" id="2.60.40.3700">
    <property type="match status" value="1"/>
</dbReference>
<keyword evidence="1" id="KW-0732">Signal</keyword>
<dbReference type="EMBL" id="BAABLV010000036">
    <property type="protein sequence ID" value="GAA4903710.1"/>
    <property type="molecule type" value="Genomic_DNA"/>
</dbReference>
<dbReference type="InterPro" id="IPR047808">
    <property type="entry name" value="CueP-like"/>
</dbReference>
<name>A0ABP9FJP5_9ACTN</name>
<accession>A0ABP9FJP5</accession>
<dbReference type="PROSITE" id="PS51257">
    <property type="entry name" value="PROKAR_LIPOPROTEIN"/>
    <property type="match status" value="1"/>
</dbReference>
<gene>
    <name evidence="2" type="ORF">GCM10025789_23380</name>
</gene>
<evidence type="ECO:0000256" key="1">
    <source>
        <dbReference type="SAM" id="SignalP"/>
    </source>
</evidence>
<evidence type="ECO:0000313" key="2">
    <source>
        <dbReference type="EMBL" id="GAA4903710.1"/>
    </source>
</evidence>
<dbReference type="Proteomes" id="UP001501521">
    <property type="component" value="Unassembled WGS sequence"/>
</dbReference>